<reference evidence="11 12" key="1">
    <citation type="submission" date="2019-03" db="EMBL/GenBank/DDBJ databases">
        <title>Genomic Encyclopedia of Type Strains, Phase IV (KMG-IV): sequencing the most valuable type-strain genomes for metagenomic binning, comparative biology and taxonomic classification.</title>
        <authorList>
            <person name="Goeker M."/>
        </authorList>
    </citation>
    <scope>NUCLEOTIDE SEQUENCE [LARGE SCALE GENOMIC DNA]</scope>
    <source>
        <strain evidence="11 12">DSM 24179</strain>
    </source>
</reference>
<evidence type="ECO:0000256" key="8">
    <source>
        <dbReference type="HAMAP-Rule" id="MF_00260"/>
    </source>
</evidence>
<comment type="miscellaneous">
    <text evidence="8">The porphobilinogen subunits are added to the dipyrromethane group.</text>
</comment>
<dbReference type="Pfam" id="PF03900">
    <property type="entry name" value="Porphobil_deamC"/>
    <property type="match status" value="1"/>
</dbReference>
<dbReference type="PANTHER" id="PTHR11557:SF0">
    <property type="entry name" value="PORPHOBILINOGEN DEAMINASE"/>
    <property type="match status" value="1"/>
</dbReference>
<evidence type="ECO:0000256" key="6">
    <source>
        <dbReference type="ARBA" id="ARBA00023244"/>
    </source>
</evidence>
<dbReference type="CDD" id="cd13646">
    <property type="entry name" value="PBP2_EcHMBS_like"/>
    <property type="match status" value="1"/>
</dbReference>
<comment type="subunit">
    <text evidence="4 8">Monomer.</text>
</comment>
<evidence type="ECO:0000256" key="5">
    <source>
        <dbReference type="ARBA" id="ARBA00022679"/>
    </source>
</evidence>
<dbReference type="InterPro" id="IPR022418">
    <property type="entry name" value="Porphobilinogen_deaminase_C"/>
</dbReference>
<evidence type="ECO:0000259" key="9">
    <source>
        <dbReference type="Pfam" id="PF01379"/>
    </source>
</evidence>
<dbReference type="EMBL" id="SLWK01000013">
    <property type="protein sequence ID" value="TCO06135.1"/>
    <property type="molecule type" value="Genomic_DNA"/>
</dbReference>
<comment type="pathway">
    <text evidence="2">Porphyrin-containing compound metabolism; protoporphyrin-IX biosynthesis; coproporphyrinogen-III from 5-aminolevulinate: step 2/4.</text>
</comment>
<dbReference type="FunFam" id="3.40.190.10:FF:000005">
    <property type="entry name" value="Porphobilinogen deaminase"/>
    <property type="match status" value="1"/>
</dbReference>
<evidence type="ECO:0000256" key="1">
    <source>
        <dbReference type="ARBA" id="ARBA00002869"/>
    </source>
</evidence>
<accession>A0A4R2GDG8</accession>
<dbReference type="AlphaFoldDB" id="A0A4R2GDG8"/>
<dbReference type="InterPro" id="IPR022417">
    <property type="entry name" value="Porphobilin_deaminase_N"/>
</dbReference>
<feature type="domain" description="Porphobilinogen deaminase N-terminal" evidence="9">
    <location>
        <begin position="6"/>
        <end position="213"/>
    </location>
</feature>
<dbReference type="PROSITE" id="PS00533">
    <property type="entry name" value="PORPHOBILINOGEN_DEAM"/>
    <property type="match status" value="1"/>
</dbReference>
<keyword evidence="12" id="KW-1185">Reference proteome</keyword>
<dbReference type="PIRSF" id="PIRSF001438">
    <property type="entry name" value="4pyrrol_synth_OHMeBilane_synth"/>
    <property type="match status" value="1"/>
</dbReference>
<dbReference type="Gene3D" id="3.40.190.10">
    <property type="entry name" value="Periplasmic binding protein-like II"/>
    <property type="match status" value="2"/>
</dbReference>
<dbReference type="Pfam" id="PF01379">
    <property type="entry name" value="Porphobil_deam"/>
    <property type="match status" value="1"/>
</dbReference>
<comment type="catalytic activity">
    <reaction evidence="7 8">
        <text>4 porphobilinogen + H2O = hydroxymethylbilane + 4 NH4(+)</text>
        <dbReference type="Rhea" id="RHEA:13185"/>
        <dbReference type="ChEBI" id="CHEBI:15377"/>
        <dbReference type="ChEBI" id="CHEBI:28938"/>
        <dbReference type="ChEBI" id="CHEBI:57845"/>
        <dbReference type="ChEBI" id="CHEBI:58126"/>
        <dbReference type="EC" id="2.5.1.61"/>
    </reaction>
</comment>
<proteinExistence type="inferred from homology"/>
<dbReference type="Gene3D" id="3.30.160.40">
    <property type="entry name" value="Porphobilinogen deaminase, C-terminal domain"/>
    <property type="match status" value="1"/>
</dbReference>
<dbReference type="GO" id="GO:0005737">
    <property type="term" value="C:cytoplasm"/>
    <property type="evidence" value="ECO:0007669"/>
    <property type="project" value="UniProtKB-UniRule"/>
</dbReference>
<dbReference type="InterPro" id="IPR022419">
    <property type="entry name" value="Porphobilin_deaminase_cofac_BS"/>
</dbReference>
<dbReference type="GO" id="GO:0004418">
    <property type="term" value="F:hydroxymethylbilane synthase activity"/>
    <property type="evidence" value="ECO:0007669"/>
    <property type="project" value="UniProtKB-UniRule"/>
</dbReference>
<dbReference type="GO" id="GO:0006782">
    <property type="term" value="P:protoporphyrinogen IX biosynthetic process"/>
    <property type="evidence" value="ECO:0007669"/>
    <property type="project" value="UniProtKB-UniRule"/>
</dbReference>
<feature type="domain" description="Porphobilinogen deaminase C-terminal" evidence="10">
    <location>
        <begin position="225"/>
        <end position="294"/>
    </location>
</feature>
<evidence type="ECO:0000259" key="10">
    <source>
        <dbReference type="Pfam" id="PF03900"/>
    </source>
</evidence>
<protein>
    <recommendedName>
        <fullName evidence="8">Porphobilinogen deaminase</fullName>
        <shortName evidence="8">PBG</shortName>
        <ecNumber evidence="8">2.5.1.61</ecNumber>
    </recommendedName>
    <alternativeName>
        <fullName evidence="8">Hydroxymethylbilane synthase</fullName>
        <shortName evidence="8">HMBS</shortName>
    </alternativeName>
    <alternativeName>
        <fullName evidence="8">Pre-uroporphyrinogen synthase</fullName>
    </alternativeName>
</protein>
<comment type="caution">
    <text evidence="11">The sequence shown here is derived from an EMBL/GenBank/DDBJ whole genome shotgun (WGS) entry which is preliminary data.</text>
</comment>
<dbReference type="OrthoDB" id="9810298at2"/>
<evidence type="ECO:0000313" key="11">
    <source>
        <dbReference type="EMBL" id="TCO06135.1"/>
    </source>
</evidence>
<keyword evidence="5 8" id="KW-0808">Transferase</keyword>
<dbReference type="InterPro" id="IPR000860">
    <property type="entry name" value="HemC"/>
</dbReference>
<comment type="cofactor">
    <cofactor evidence="8">
        <name>dipyrromethane</name>
        <dbReference type="ChEBI" id="CHEBI:60342"/>
    </cofactor>
    <text evidence="8">Binds 1 dipyrromethane group covalently.</text>
</comment>
<dbReference type="PRINTS" id="PR00151">
    <property type="entry name" value="PORPHBDMNASE"/>
</dbReference>
<comment type="function">
    <text evidence="1 8">Tetrapolymerization of the monopyrrole PBG into the hydroxymethylbilane pre-uroporphyrinogen in several discrete steps.</text>
</comment>
<dbReference type="RefSeq" id="WP_132434739.1">
    <property type="nucleotide sequence ID" value="NZ_SLWK01000013.1"/>
</dbReference>
<dbReference type="NCBIfam" id="TIGR00212">
    <property type="entry name" value="hemC"/>
    <property type="match status" value="1"/>
</dbReference>
<dbReference type="SUPFAM" id="SSF54782">
    <property type="entry name" value="Porphobilinogen deaminase (hydroxymethylbilane synthase), C-terminal domain"/>
    <property type="match status" value="1"/>
</dbReference>
<name>A0A4R2GDG8_9BACT</name>
<dbReference type="HAMAP" id="MF_00260">
    <property type="entry name" value="Porphobil_deam"/>
    <property type="match status" value="1"/>
</dbReference>
<gene>
    <name evidence="8" type="primary">hemC</name>
    <name evidence="11" type="ORF">EV194_11350</name>
</gene>
<organism evidence="11 12">
    <name type="scientific">Natronoflexus pectinivorans</name>
    <dbReference type="NCBI Taxonomy" id="682526"/>
    <lineage>
        <taxon>Bacteria</taxon>
        <taxon>Pseudomonadati</taxon>
        <taxon>Bacteroidota</taxon>
        <taxon>Bacteroidia</taxon>
        <taxon>Marinilabiliales</taxon>
        <taxon>Marinilabiliaceae</taxon>
        <taxon>Natronoflexus</taxon>
    </lineage>
</organism>
<evidence type="ECO:0000256" key="2">
    <source>
        <dbReference type="ARBA" id="ARBA00004735"/>
    </source>
</evidence>
<dbReference type="EC" id="2.5.1.61" evidence="8"/>
<dbReference type="Proteomes" id="UP000295221">
    <property type="component" value="Unassembled WGS sequence"/>
</dbReference>
<dbReference type="InterPro" id="IPR036803">
    <property type="entry name" value="Porphobilinogen_deaminase_C_sf"/>
</dbReference>
<feature type="modified residue" description="S-(dipyrrolylmethanemethyl)cysteine" evidence="8">
    <location>
        <position position="242"/>
    </location>
</feature>
<keyword evidence="6 8" id="KW-0627">Porphyrin biosynthesis</keyword>
<dbReference type="SUPFAM" id="SSF53850">
    <property type="entry name" value="Periplasmic binding protein-like II"/>
    <property type="match status" value="1"/>
</dbReference>
<sequence length="310" mass="34510">MHKRTIKIGTRGSQLALWQAREVEKELQIAHPHIETEIVVIKTKGDIILDVALSKIGDKGLFTKEIELALLNGDIHMAVHSLKDMPTELPKDLMLAGVLKRGEVRDVFISRDGKPLSEFTPNDKIATSSLRRQAQLLHYNPAFNIVDIRGNVNSRIEKMNNGHCDALIMAGAGITRLGLEHLITHYLEPDIMMPAVSQGAVTIEIREGDEEVYQLVDSINHLPTWYQVMAERAFLRTMEGGCQVPVACYSEFIDDKIKMNAMVASLDGKEIISDVMEADSQEAAEKAIMMAFSMLDAGADKIMESIRSDE</sequence>
<evidence type="ECO:0000256" key="3">
    <source>
        <dbReference type="ARBA" id="ARBA00005638"/>
    </source>
</evidence>
<dbReference type="FunFam" id="3.40.190.10:FF:000004">
    <property type="entry name" value="Porphobilinogen deaminase"/>
    <property type="match status" value="1"/>
</dbReference>
<evidence type="ECO:0000313" key="12">
    <source>
        <dbReference type="Proteomes" id="UP000295221"/>
    </source>
</evidence>
<comment type="similarity">
    <text evidence="3 8">Belongs to the HMBS family.</text>
</comment>
<evidence type="ECO:0000256" key="4">
    <source>
        <dbReference type="ARBA" id="ARBA00011245"/>
    </source>
</evidence>
<dbReference type="PANTHER" id="PTHR11557">
    <property type="entry name" value="PORPHOBILINOGEN DEAMINASE"/>
    <property type="match status" value="1"/>
</dbReference>
<evidence type="ECO:0000256" key="7">
    <source>
        <dbReference type="ARBA" id="ARBA00048169"/>
    </source>
</evidence>